<keyword evidence="3 6" id="KW-0694">RNA-binding</keyword>
<gene>
    <name evidence="6 8" type="primary">nusB</name>
    <name evidence="8" type="ORF">KJ970_18870</name>
</gene>
<dbReference type="AlphaFoldDB" id="A0A948RZT9"/>
<dbReference type="GO" id="GO:0006353">
    <property type="term" value="P:DNA-templated transcription termination"/>
    <property type="evidence" value="ECO:0007669"/>
    <property type="project" value="UniProtKB-UniRule"/>
</dbReference>
<sequence length="153" mass="17054">MKLNDLQRRGGRRKARELVFRALYESGVTRDSLLEIMELSLGKFRLTMEGREYALQLTAACEQGLEPIDQVISSVLKSWDAERLGLVERAILRLAGVELKWQTAIDARIILDEAVRLATRYGSDESPAFVNGVLDPIARHFRPGELEGDAGGA</sequence>
<evidence type="ECO:0000256" key="3">
    <source>
        <dbReference type="ARBA" id="ARBA00022884"/>
    </source>
</evidence>
<keyword evidence="4 6" id="KW-0805">Transcription regulation</keyword>
<keyword evidence="2 6" id="KW-0889">Transcription antitermination</keyword>
<dbReference type="Proteomes" id="UP000777784">
    <property type="component" value="Unassembled WGS sequence"/>
</dbReference>
<dbReference type="InterPro" id="IPR011605">
    <property type="entry name" value="NusB_fam"/>
</dbReference>
<dbReference type="GO" id="GO:0031564">
    <property type="term" value="P:transcription antitermination"/>
    <property type="evidence" value="ECO:0007669"/>
    <property type="project" value="UniProtKB-KW"/>
</dbReference>
<dbReference type="EMBL" id="JAHJDP010000107">
    <property type="protein sequence ID" value="MBU2692986.1"/>
    <property type="molecule type" value="Genomic_DNA"/>
</dbReference>
<evidence type="ECO:0000313" key="8">
    <source>
        <dbReference type="EMBL" id="MBU2692986.1"/>
    </source>
</evidence>
<evidence type="ECO:0000256" key="1">
    <source>
        <dbReference type="ARBA" id="ARBA00005952"/>
    </source>
</evidence>
<evidence type="ECO:0000259" key="7">
    <source>
        <dbReference type="Pfam" id="PF01029"/>
    </source>
</evidence>
<evidence type="ECO:0000313" key="9">
    <source>
        <dbReference type="Proteomes" id="UP000777784"/>
    </source>
</evidence>
<accession>A0A948RZT9</accession>
<dbReference type="PANTHER" id="PTHR11078">
    <property type="entry name" value="N UTILIZATION SUBSTANCE PROTEIN B-RELATED"/>
    <property type="match status" value="1"/>
</dbReference>
<evidence type="ECO:0000256" key="4">
    <source>
        <dbReference type="ARBA" id="ARBA00023015"/>
    </source>
</evidence>
<protein>
    <recommendedName>
        <fullName evidence="6">Transcription antitermination protein NusB</fullName>
    </recommendedName>
    <alternativeName>
        <fullName evidence="6">Antitermination factor NusB</fullName>
    </alternativeName>
</protein>
<dbReference type="HAMAP" id="MF_00073">
    <property type="entry name" value="NusB"/>
    <property type="match status" value="1"/>
</dbReference>
<keyword evidence="5 6" id="KW-0804">Transcription</keyword>
<dbReference type="Gene3D" id="1.10.940.10">
    <property type="entry name" value="NusB-like"/>
    <property type="match status" value="1"/>
</dbReference>
<dbReference type="GO" id="GO:0003723">
    <property type="term" value="F:RNA binding"/>
    <property type="evidence" value="ECO:0007669"/>
    <property type="project" value="UniProtKB-UniRule"/>
</dbReference>
<dbReference type="NCBIfam" id="TIGR01951">
    <property type="entry name" value="nusB"/>
    <property type="match status" value="1"/>
</dbReference>
<comment type="similarity">
    <text evidence="1 6">Belongs to the NusB family.</text>
</comment>
<reference evidence="8" key="1">
    <citation type="submission" date="2021-05" db="EMBL/GenBank/DDBJ databases">
        <title>Energy efficiency and biological interactions define the core microbiome of deep oligotrophic groundwater.</title>
        <authorList>
            <person name="Mehrshad M."/>
            <person name="Lopez-Fernandez M."/>
            <person name="Bell E."/>
            <person name="Bernier-Latmani R."/>
            <person name="Bertilsson S."/>
            <person name="Dopson M."/>
        </authorList>
    </citation>
    <scope>NUCLEOTIDE SEQUENCE</scope>
    <source>
        <strain evidence="8">Modern_marine.mb.64</strain>
    </source>
</reference>
<comment type="caution">
    <text evidence="8">The sequence shown here is derived from an EMBL/GenBank/DDBJ whole genome shotgun (WGS) entry which is preliminary data.</text>
</comment>
<feature type="domain" description="NusB/RsmB/TIM44" evidence="7">
    <location>
        <begin position="13"/>
        <end position="139"/>
    </location>
</feature>
<dbReference type="SUPFAM" id="SSF48013">
    <property type="entry name" value="NusB-like"/>
    <property type="match status" value="1"/>
</dbReference>
<proteinExistence type="inferred from homology"/>
<dbReference type="InterPro" id="IPR006027">
    <property type="entry name" value="NusB_RsmB_TIM44"/>
</dbReference>
<evidence type="ECO:0000256" key="6">
    <source>
        <dbReference type="HAMAP-Rule" id="MF_00073"/>
    </source>
</evidence>
<dbReference type="PANTHER" id="PTHR11078:SF3">
    <property type="entry name" value="ANTITERMINATION NUSB DOMAIN-CONTAINING PROTEIN"/>
    <property type="match status" value="1"/>
</dbReference>
<evidence type="ECO:0000256" key="5">
    <source>
        <dbReference type="ARBA" id="ARBA00023163"/>
    </source>
</evidence>
<comment type="function">
    <text evidence="6">Involved in transcription antitermination. Required for transcription of ribosomal RNA (rRNA) genes. Binds specifically to the boxA antiterminator sequence of the ribosomal RNA (rrn) operons.</text>
</comment>
<name>A0A948RZT9_UNCEI</name>
<organism evidence="8 9">
    <name type="scientific">Eiseniibacteriota bacterium</name>
    <dbReference type="NCBI Taxonomy" id="2212470"/>
    <lineage>
        <taxon>Bacteria</taxon>
        <taxon>Candidatus Eiseniibacteriota</taxon>
    </lineage>
</organism>
<evidence type="ECO:0000256" key="2">
    <source>
        <dbReference type="ARBA" id="ARBA00022814"/>
    </source>
</evidence>
<dbReference type="InterPro" id="IPR035926">
    <property type="entry name" value="NusB-like_sf"/>
</dbReference>
<dbReference type="Pfam" id="PF01029">
    <property type="entry name" value="NusB"/>
    <property type="match status" value="1"/>
</dbReference>
<dbReference type="GO" id="GO:0005829">
    <property type="term" value="C:cytosol"/>
    <property type="evidence" value="ECO:0007669"/>
    <property type="project" value="TreeGrafter"/>
</dbReference>